<protein>
    <submittedName>
        <fullName evidence="1">Uncharacterized protein</fullName>
    </submittedName>
</protein>
<sequence>MCLGVKDARGDGKENLGLCGCRFYMPIGAIPSSMLGLETLTGDLDYFGP</sequence>
<name>A0A2P6Q4Y3_ROSCH</name>
<comment type="caution">
    <text evidence="1">The sequence shown here is derived from an EMBL/GenBank/DDBJ whole genome shotgun (WGS) entry which is preliminary data.</text>
</comment>
<proteinExistence type="predicted"/>
<dbReference type="Gramene" id="PRQ29248">
    <property type="protein sequence ID" value="PRQ29248"/>
    <property type="gene ID" value="RchiOBHm_Chr5g0011871"/>
</dbReference>
<dbReference type="AlphaFoldDB" id="A0A2P6Q4Y3"/>
<keyword evidence="2" id="KW-1185">Reference proteome</keyword>
<organism evidence="1 2">
    <name type="scientific">Rosa chinensis</name>
    <name type="common">China rose</name>
    <dbReference type="NCBI Taxonomy" id="74649"/>
    <lineage>
        <taxon>Eukaryota</taxon>
        <taxon>Viridiplantae</taxon>
        <taxon>Streptophyta</taxon>
        <taxon>Embryophyta</taxon>
        <taxon>Tracheophyta</taxon>
        <taxon>Spermatophyta</taxon>
        <taxon>Magnoliopsida</taxon>
        <taxon>eudicotyledons</taxon>
        <taxon>Gunneridae</taxon>
        <taxon>Pentapetalae</taxon>
        <taxon>rosids</taxon>
        <taxon>fabids</taxon>
        <taxon>Rosales</taxon>
        <taxon>Rosaceae</taxon>
        <taxon>Rosoideae</taxon>
        <taxon>Rosoideae incertae sedis</taxon>
        <taxon>Rosa</taxon>
    </lineage>
</organism>
<evidence type="ECO:0000313" key="2">
    <source>
        <dbReference type="Proteomes" id="UP000238479"/>
    </source>
</evidence>
<evidence type="ECO:0000313" key="1">
    <source>
        <dbReference type="EMBL" id="PRQ29248.1"/>
    </source>
</evidence>
<accession>A0A2P6Q4Y3</accession>
<dbReference type="EMBL" id="PDCK01000043">
    <property type="protein sequence ID" value="PRQ29248.1"/>
    <property type="molecule type" value="Genomic_DNA"/>
</dbReference>
<dbReference type="Proteomes" id="UP000238479">
    <property type="component" value="Chromosome 5"/>
</dbReference>
<gene>
    <name evidence="1" type="ORF">RchiOBHm_Chr5g0011871</name>
</gene>
<reference evidence="1 2" key="1">
    <citation type="journal article" date="2018" name="Nat. Genet.">
        <title>The Rosa genome provides new insights in the design of modern roses.</title>
        <authorList>
            <person name="Bendahmane M."/>
        </authorList>
    </citation>
    <scope>NUCLEOTIDE SEQUENCE [LARGE SCALE GENOMIC DNA]</scope>
    <source>
        <strain evidence="2">cv. Old Blush</strain>
    </source>
</reference>